<organism evidence="3 4">
    <name type="scientific">Paenibacillus apis</name>
    <dbReference type="NCBI Taxonomy" id="1792174"/>
    <lineage>
        <taxon>Bacteria</taxon>
        <taxon>Bacillati</taxon>
        <taxon>Bacillota</taxon>
        <taxon>Bacilli</taxon>
        <taxon>Bacillales</taxon>
        <taxon>Paenibacillaceae</taxon>
        <taxon>Paenibacillus</taxon>
    </lineage>
</organism>
<gene>
    <name evidence="3" type="ORF">J41TS4_27790</name>
</gene>
<dbReference type="SUPFAM" id="SSF55785">
    <property type="entry name" value="PYP-like sensor domain (PAS domain)"/>
    <property type="match status" value="1"/>
</dbReference>
<protein>
    <submittedName>
        <fullName evidence="3">GGDEF domain-containing protein</fullName>
    </submittedName>
</protein>
<feature type="domain" description="GGDEF" evidence="2">
    <location>
        <begin position="410"/>
        <end position="543"/>
    </location>
</feature>
<dbReference type="Pfam" id="PF00990">
    <property type="entry name" value="GGDEF"/>
    <property type="match status" value="1"/>
</dbReference>
<dbReference type="SUPFAM" id="SSF55073">
    <property type="entry name" value="Nucleotide cyclase"/>
    <property type="match status" value="1"/>
</dbReference>
<dbReference type="GO" id="GO:1902201">
    <property type="term" value="P:negative regulation of bacterial-type flagellum-dependent cell motility"/>
    <property type="evidence" value="ECO:0007669"/>
    <property type="project" value="TreeGrafter"/>
</dbReference>
<reference evidence="3" key="1">
    <citation type="submission" date="2021-03" db="EMBL/GenBank/DDBJ databases">
        <title>Antimicrobial resistance genes in bacteria isolated from Japanese honey, and their potential for conferring macrolide and lincosamide resistance in the American foulbrood pathogen Paenibacillus larvae.</title>
        <authorList>
            <person name="Okamoto M."/>
            <person name="Kumagai M."/>
            <person name="Kanamori H."/>
            <person name="Takamatsu D."/>
        </authorList>
    </citation>
    <scope>NUCLEOTIDE SEQUENCE</scope>
    <source>
        <strain evidence="3">J41TS4</strain>
    </source>
</reference>
<dbReference type="EMBL" id="BORS01000009">
    <property type="protein sequence ID" value="GIO43021.1"/>
    <property type="molecule type" value="Genomic_DNA"/>
</dbReference>
<dbReference type="GO" id="GO:0052621">
    <property type="term" value="F:diguanylate cyclase activity"/>
    <property type="evidence" value="ECO:0007669"/>
    <property type="project" value="TreeGrafter"/>
</dbReference>
<feature type="transmembrane region" description="Helical" evidence="1">
    <location>
        <begin position="234"/>
        <end position="258"/>
    </location>
</feature>
<keyword evidence="4" id="KW-1185">Reference proteome</keyword>
<dbReference type="InterPro" id="IPR000160">
    <property type="entry name" value="GGDEF_dom"/>
</dbReference>
<feature type="transmembrane region" description="Helical" evidence="1">
    <location>
        <begin position="57"/>
        <end position="75"/>
    </location>
</feature>
<evidence type="ECO:0000256" key="1">
    <source>
        <dbReference type="SAM" id="Phobius"/>
    </source>
</evidence>
<dbReference type="Proteomes" id="UP000678895">
    <property type="component" value="Unassembled WGS sequence"/>
</dbReference>
<name>A0A919Y2P7_9BACL</name>
<dbReference type="Pfam" id="PF16927">
    <property type="entry name" value="HisKA_7TM"/>
    <property type="match status" value="1"/>
</dbReference>
<feature type="transmembrane region" description="Helical" evidence="1">
    <location>
        <begin position="169"/>
        <end position="191"/>
    </location>
</feature>
<dbReference type="AlphaFoldDB" id="A0A919Y2P7"/>
<keyword evidence="1" id="KW-1133">Transmembrane helix</keyword>
<accession>A0A919Y2P7</accession>
<keyword evidence="1" id="KW-0812">Transmembrane</keyword>
<evidence type="ECO:0000259" key="2">
    <source>
        <dbReference type="PROSITE" id="PS50887"/>
    </source>
</evidence>
<feature type="transmembrane region" description="Helical" evidence="1">
    <location>
        <begin position="125"/>
        <end position="144"/>
    </location>
</feature>
<dbReference type="Pfam" id="PF00989">
    <property type="entry name" value="PAS"/>
    <property type="match status" value="1"/>
</dbReference>
<dbReference type="InterPro" id="IPR031621">
    <property type="entry name" value="HisKA_7TM"/>
</dbReference>
<dbReference type="Gene3D" id="3.30.450.20">
    <property type="entry name" value="PAS domain"/>
    <property type="match status" value="1"/>
</dbReference>
<feature type="transmembrane region" description="Helical" evidence="1">
    <location>
        <begin position="203"/>
        <end position="222"/>
    </location>
</feature>
<dbReference type="InterPro" id="IPR043128">
    <property type="entry name" value="Rev_trsase/Diguanyl_cyclase"/>
</dbReference>
<keyword evidence="1" id="KW-0472">Membrane</keyword>
<dbReference type="PROSITE" id="PS50887">
    <property type="entry name" value="GGDEF"/>
    <property type="match status" value="1"/>
</dbReference>
<evidence type="ECO:0000313" key="4">
    <source>
        <dbReference type="Proteomes" id="UP000678895"/>
    </source>
</evidence>
<feature type="transmembrane region" description="Helical" evidence="1">
    <location>
        <begin position="27"/>
        <end position="50"/>
    </location>
</feature>
<dbReference type="GO" id="GO:0005886">
    <property type="term" value="C:plasma membrane"/>
    <property type="evidence" value="ECO:0007669"/>
    <property type="project" value="TreeGrafter"/>
</dbReference>
<dbReference type="Gene3D" id="3.30.70.270">
    <property type="match status" value="1"/>
</dbReference>
<dbReference type="InterPro" id="IPR050469">
    <property type="entry name" value="Diguanylate_Cyclase"/>
</dbReference>
<proteinExistence type="predicted"/>
<comment type="caution">
    <text evidence="3">The sequence shown here is derived from an EMBL/GenBank/DDBJ whole genome shotgun (WGS) entry which is preliminary data.</text>
</comment>
<dbReference type="InterPro" id="IPR029787">
    <property type="entry name" value="Nucleotide_cyclase"/>
</dbReference>
<dbReference type="GO" id="GO:0006355">
    <property type="term" value="P:regulation of DNA-templated transcription"/>
    <property type="evidence" value="ECO:0007669"/>
    <property type="project" value="InterPro"/>
</dbReference>
<dbReference type="GO" id="GO:0043709">
    <property type="term" value="P:cell adhesion involved in single-species biofilm formation"/>
    <property type="evidence" value="ECO:0007669"/>
    <property type="project" value="TreeGrafter"/>
</dbReference>
<dbReference type="NCBIfam" id="TIGR00254">
    <property type="entry name" value="GGDEF"/>
    <property type="match status" value="1"/>
</dbReference>
<dbReference type="FunFam" id="3.30.70.270:FF:000001">
    <property type="entry name" value="Diguanylate cyclase domain protein"/>
    <property type="match status" value="1"/>
</dbReference>
<dbReference type="InterPro" id="IPR035965">
    <property type="entry name" value="PAS-like_dom_sf"/>
</dbReference>
<dbReference type="CDD" id="cd01949">
    <property type="entry name" value="GGDEF"/>
    <property type="match status" value="1"/>
</dbReference>
<dbReference type="PANTHER" id="PTHR45138:SF9">
    <property type="entry name" value="DIGUANYLATE CYCLASE DGCM-RELATED"/>
    <property type="match status" value="1"/>
</dbReference>
<feature type="transmembrane region" description="Helical" evidence="1">
    <location>
        <begin position="95"/>
        <end position="113"/>
    </location>
</feature>
<sequence length="547" mass="62673">MVYTLCYDRNNYLNAKLGSENIVNSSVSIFIVLAALSGVLSVLLTIYSYVNRNRYSGIRLFFWISICSAIYSFGFSMELASTSLEEIMYWVKLEYLGMPFISPLSLALVMYYVGMEKYVTRRNIMLLLVIPALTFLFVLTNEYHHLFYQDVYLNPDAPSPMMDMNMGEWYIVHGSYTVSCILTGIFLLLRYWNRRKNVLRSQLIALFIGFALPWVAAFIYLMGLTPYQMDPVPLIMWITSFFYMWAIRTSGLLVASPVAREYIFDSMRDGVLVVDPQGFLADYNPAAEVMIPGLQAACIARPVNQIRLTEDFDEEIFEFYPDSNLTHIKEVGWNIGHEACHYKIQSSPVINRRGQFVGRTYTVLDVTEQVRLEEELRRLATYDGLTDIYNRTYFMQESQRELEAANRNNRPFSLMMIDIDHFKRINDLFGHDTGDLALRHIASILKEWLANEYILGRYGGEEFVAALPGLDLREAALCAEELRREIERVPLNCAAGEIGITASFGVAESRLDGAPLESIFTEADKALYASKKNGRNRVSTASNYFCY</sequence>
<dbReference type="InterPro" id="IPR013767">
    <property type="entry name" value="PAS_fold"/>
</dbReference>
<dbReference type="PANTHER" id="PTHR45138">
    <property type="entry name" value="REGULATORY COMPONENTS OF SENSORY TRANSDUCTION SYSTEM"/>
    <property type="match status" value="1"/>
</dbReference>
<dbReference type="SMART" id="SM00267">
    <property type="entry name" value="GGDEF"/>
    <property type="match status" value="1"/>
</dbReference>
<evidence type="ECO:0000313" key="3">
    <source>
        <dbReference type="EMBL" id="GIO43021.1"/>
    </source>
</evidence>